<evidence type="ECO:0000256" key="2">
    <source>
        <dbReference type="SAM" id="Phobius"/>
    </source>
</evidence>
<keyword evidence="2" id="KW-0812">Transmembrane</keyword>
<dbReference type="PANTHER" id="PTHR23520">
    <property type="entry name" value="TRANSPORTER, PUTATIVE (AFU_ORTHOLOGUE AFUA_3G04000)-RELATED"/>
    <property type="match status" value="1"/>
</dbReference>
<keyword evidence="5" id="KW-1185">Reference proteome</keyword>
<organism evidence="4 5">
    <name type="scientific">Echria macrotheca</name>
    <dbReference type="NCBI Taxonomy" id="438768"/>
    <lineage>
        <taxon>Eukaryota</taxon>
        <taxon>Fungi</taxon>
        <taxon>Dikarya</taxon>
        <taxon>Ascomycota</taxon>
        <taxon>Pezizomycotina</taxon>
        <taxon>Sordariomycetes</taxon>
        <taxon>Sordariomycetidae</taxon>
        <taxon>Sordariales</taxon>
        <taxon>Schizotheciaceae</taxon>
        <taxon>Echria</taxon>
    </lineage>
</organism>
<dbReference type="GO" id="GO:0022857">
    <property type="term" value="F:transmembrane transporter activity"/>
    <property type="evidence" value="ECO:0007669"/>
    <property type="project" value="InterPro"/>
</dbReference>
<feature type="transmembrane region" description="Helical" evidence="2">
    <location>
        <begin position="429"/>
        <end position="453"/>
    </location>
</feature>
<dbReference type="AlphaFoldDB" id="A0AAJ0B4H8"/>
<dbReference type="SUPFAM" id="SSF103473">
    <property type="entry name" value="MFS general substrate transporter"/>
    <property type="match status" value="1"/>
</dbReference>
<proteinExistence type="predicted"/>
<reference evidence="4" key="1">
    <citation type="submission" date="2023-06" db="EMBL/GenBank/DDBJ databases">
        <title>Genome-scale phylogeny and comparative genomics of the fungal order Sordariales.</title>
        <authorList>
            <consortium name="Lawrence Berkeley National Laboratory"/>
            <person name="Hensen N."/>
            <person name="Bonometti L."/>
            <person name="Westerberg I."/>
            <person name="Brannstrom I.O."/>
            <person name="Guillou S."/>
            <person name="Cros-Aarteil S."/>
            <person name="Calhoun S."/>
            <person name="Haridas S."/>
            <person name="Kuo A."/>
            <person name="Mondo S."/>
            <person name="Pangilinan J."/>
            <person name="Riley R."/>
            <person name="Labutti K."/>
            <person name="Andreopoulos B."/>
            <person name="Lipzen A."/>
            <person name="Chen C."/>
            <person name="Yanf M."/>
            <person name="Daum C."/>
            <person name="Ng V."/>
            <person name="Clum A."/>
            <person name="Steindorff A."/>
            <person name="Ohm R."/>
            <person name="Martin F."/>
            <person name="Silar P."/>
            <person name="Natvig D."/>
            <person name="Lalanne C."/>
            <person name="Gautier V."/>
            <person name="Ament-Velasquez S.L."/>
            <person name="Kruys A."/>
            <person name="Hutchinson M.I."/>
            <person name="Powell A.J."/>
            <person name="Barry K."/>
            <person name="Miller A.N."/>
            <person name="Grigoriev I.V."/>
            <person name="Debuchy R."/>
            <person name="Gladieux P."/>
            <person name="Thoren M.H."/>
            <person name="Johannesson H."/>
        </authorList>
    </citation>
    <scope>NUCLEOTIDE SEQUENCE</scope>
    <source>
        <strain evidence="4">PSN4</strain>
    </source>
</reference>
<dbReference type="Gene3D" id="1.20.1250.20">
    <property type="entry name" value="MFS general substrate transporter like domains"/>
    <property type="match status" value="1"/>
</dbReference>
<comment type="caution">
    <text evidence="4">The sequence shown here is derived from an EMBL/GenBank/DDBJ whole genome shotgun (WGS) entry which is preliminary data.</text>
</comment>
<comment type="subcellular location">
    <subcellularLocation>
        <location evidence="1">Membrane</location>
        <topology evidence="1">Multi-pass membrane protein</topology>
    </subcellularLocation>
</comment>
<gene>
    <name evidence="4" type="ORF">QBC47DRAFT_392037</name>
</gene>
<feature type="domain" description="Major facilitator superfamily (MFS) profile" evidence="3">
    <location>
        <begin position="28"/>
        <end position="459"/>
    </location>
</feature>
<feature type="transmembrane region" description="Helical" evidence="2">
    <location>
        <begin position="349"/>
        <end position="376"/>
    </location>
</feature>
<dbReference type="PANTHER" id="PTHR23520:SF5">
    <property type="entry name" value="TRANSPORTER, PUTATIVE (AFU_ORTHOLOGUE AFUA_3G04000)-RELATED"/>
    <property type="match status" value="1"/>
</dbReference>
<feature type="transmembrane region" description="Helical" evidence="2">
    <location>
        <begin position="94"/>
        <end position="112"/>
    </location>
</feature>
<feature type="transmembrane region" description="Helical" evidence="2">
    <location>
        <begin position="158"/>
        <end position="182"/>
    </location>
</feature>
<dbReference type="EMBL" id="MU839842">
    <property type="protein sequence ID" value="KAK1751539.1"/>
    <property type="molecule type" value="Genomic_DNA"/>
</dbReference>
<dbReference type="InterPro" id="IPR036259">
    <property type="entry name" value="MFS_trans_sf"/>
</dbReference>
<feature type="transmembrane region" description="Helical" evidence="2">
    <location>
        <begin position="40"/>
        <end position="58"/>
    </location>
</feature>
<feature type="transmembrane region" description="Helical" evidence="2">
    <location>
        <begin position="64"/>
        <end position="82"/>
    </location>
</feature>
<evidence type="ECO:0000313" key="5">
    <source>
        <dbReference type="Proteomes" id="UP001239445"/>
    </source>
</evidence>
<name>A0AAJ0B4H8_9PEZI</name>
<dbReference type="GO" id="GO:0000329">
    <property type="term" value="C:fungal-type vacuole membrane"/>
    <property type="evidence" value="ECO:0007669"/>
    <property type="project" value="TreeGrafter"/>
</dbReference>
<dbReference type="InterPro" id="IPR020846">
    <property type="entry name" value="MFS_dom"/>
</dbReference>
<feature type="transmembrane region" description="Helical" evidence="2">
    <location>
        <begin position="272"/>
        <end position="298"/>
    </location>
</feature>
<dbReference type="InterPro" id="IPR011701">
    <property type="entry name" value="MFS"/>
</dbReference>
<keyword evidence="2" id="KW-0472">Membrane</keyword>
<dbReference type="Pfam" id="PF07690">
    <property type="entry name" value="MFS_1"/>
    <property type="match status" value="1"/>
</dbReference>
<protein>
    <submittedName>
        <fullName evidence="4">Major facilitator superfamily transporter</fullName>
    </submittedName>
</protein>
<sequence>MSSDTENTWRQRFAKESGLLAIAQSPIDTKLLCVQRFLRLFAYGASFLILAQFLSSLGFSDEQIGIFMTLTLLGDVLISFLLTTITDQIGRRRILLAGAVLLSASGVVFAVSDNYWCLLAASVLGVISPSGNEIGPFRAVEESILAHLTGKEERSDVFAWYTLFGTAGAALGTLTCGWMVQVTTRQHGWMENQAYRLVFVLYAVLGIAKLVLVCLLSPLVELDDQYQAVSRTHDENTSLLGPSTAELNRPKPTIGQTVRRLLPSISHETRSILYRLIFLFAIDSFASGMASPSWLTYFFTTIHSLEPWKLGTLFLTTNILATVSNIAALPLARRIGPLKTMVFTHLPSAVFLAAIPLPAPSTLGTPLAMIFLALRACTQSMDQAPRQAFLAAAVLPAERTAVLGVVNVAKTLAQAGGIGSSGFLAARKLWTVTLGGAGVLKALYDICMLWMFLGLEAREDAGR</sequence>
<keyword evidence="2" id="KW-1133">Transmembrane helix</keyword>
<feature type="transmembrane region" description="Helical" evidence="2">
    <location>
        <begin position="310"/>
        <end position="329"/>
    </location>
</feature>
<accession>A0AAJ0B4H8</accession>
<evidence type="ECO:0000313" key="4">
    <source>
        <dbReference type="EMBL" id="KAK1751539.1"/>
    </source>
</evidence>
<dbReference type="Proteomes" id="UP001239445">
    <property type="component" value="Unassembled WGS sequence"/>
</dbReference>
<feature type="transmembrane region" description="Helical" evidence="2">
    <location>
        <begin position="194"/>
        <end position="220"/>
    </location>
</feature>
<evidence type="ECO:0000256" key="1">
    <source>
        <dbReference type="ARBA" id="ARBA00004141"/>
    </source>
</evidence>
<dbReference type="PROSITE" id="PS50850">
    <property type="entry name" value="MFS"/>
    <property type="match status" value="1"/>
</dbReference>
<evidence type="ECO:0000259" key="3">
    <source>
        <dbReference type="PROSITE" id="PS50850"/>
    </source>
</evidence>